<proteinExistence type="inferred from homology"/>
<evidence type="ECO:0000313" key="5">
    <source>
        <dbReference type="Proteomes" id="UP000800041"/>
    </source>
</evidence>
<dbReference type="InterPro" id="IPR027417">
    <property type="entry name" value="P-loop_NTPase"/>
</dbReference>
<organism evidence="4 5">
    <name type="scientific">Aulographum hederae CBS 113979</name>
    <dbReference type="NCBI Taxonomy" id="1176131"/>
    <lineage>
        <taxon>Eukaryota</taxon>
        <taxon>Fungi</taxon>
        <taxon>Dikarya</taxon>
        <taxon>Ascomycota</taxon>
        <taxon>Pezizomycotina</taxon>
        <taxon>Dothideomycetes</taxon>
        <taxon>Pleosporomycetidae</taxon>
        <taxon>Aulographales</taxon>
        <taxon>Aulographaceae</taxon>
    </lineage>
</organism>
<feature type="region of interest" description="Disordered" evidence="2">
    <location>
        <begin position="534"/>
        <end position="565"/>
    </location>
</feature>
<dbReference type="InterPro" id="IPR030379">
    <property type="entry name" value="G_SEPTIN_dom"/>
</dbReference>
<dbReference type="Gene3D" id="3.40.50.300">
    <property type="entry name" value="P-loop containing nucleotide triphosphate hydrolases"/>
    <property type="match status" value="1"/>
</dbReference>
<feature type="region of interest" description="Disordered" evidence="2">
    <location>
        <begin position="660"/>
        <end position="681"/>
    </location>
</feature>
<dbReference type="EMBL" id="ML977138">
    <property type="protein sequence ID" value="KAF1991929.1"/>
    <property type="molecule type" value="Genomic_DNA"/>
</dbReference>
<feature type="compositionally biased region" description="Low complexity" evidence="2">
    <location>
        <begin position="151"/>
        <end position="160"/>
    </location>
</feature>
<evidence type="ECO:0000313" key="4">
    <source>
        <dbReference type="EMBL" id="KAF1991929.1"/>
    </source>
</evidence>
<gene>
    <name evidence="4" type="ORF">K402DRAFT_459153</name>
</gene>
<feature type="compositionally biased region" description="Polar residues" evidence="2">
    <location>
        <begin position="865"/>
        <end position="874"/>
    </location>
</feature>
<dbReference type="PROSITE" id="PS51719">
    <property type="entry name" value="G_SEPTIN"/>
    <property type="match status" value="1"/>
</dbReference>
<protein>
    <recommendedName>
        <fullName evidence="3">Septin-type G domain-containing protein</fullName>
    </recommendedName>
</protein>
<feature type="region of interest" description="Disordered" evidence="2">
    <location>
        <begin position="1"/>
        <end position="263"/>
    </location>
</feature>
<dbReference type="Pfam" id="PF00735">
    <property type="entry name" value="Septin"/>
    <property type="match status" value="1"/>
</dbReference>
<feature type="compositionally biased region" description="Basic and acidic residues" evidence="2">
    <location>
        <begin position="105"/>
        <end position="120"/>
    </location>
</feature>
<evidence type="ECO:0000256" key="1">
    <source>
        <dbReference type="RuleBase" id="RU004560"/>
    </source>
</evidence>
<evidence type="ECO:0000259" key="3">
    <source>
        <dbReference type="PROSITE" id="PS51719"/>
    </source>
</evidence>
<feature type="compositionally biased region" description="Polar residues" evidence="2">
    <location>
        <begin position="175"/>
        <end position="193"/>
    </location>
</feature>
<dbReference type="AlphaFoldDB" id="A0A6G1HFX6"/>
<keyword evidence="1" id="KW-0547">Nucleotide-binding</keyword>
<feature type="compositionally biased region" description="Basic and acidic residues" evidence="2">
    <location>
        <begin position="73"/>
        <end position="85"/>
    </location>
</feature>
<evidence type="ECO:0000256" key="2">
    <source>
        <dbReference type="SAM" id="MobiDB-lite"/>
    </source>
</evidence>
<dbReference type="Proteomes" id="UP000800041">
    <property type="component" value="Unassembled WGS sequence"/>
</dbReference>
<feature type="region of interest" description="Disordered" evidence="2">
    <location>
        <begin position="855"/>
        <end position="880"/>
    </location>
</feature>
<sequence>MRPPTAGAPFGDPPPLNSIMSKQTTAQMFEKHGRRDSSGASGSSPSGLMTGSDGPVSFELRTEEEIEQAFGAGKRDSDTGKKRDGTYGVQSLDDALGKAFGKDGSVGHEKNKDADAEKEMGVLGRIGRSLSGKRKVGIGSGNGNENKTTASSSSRPGSSGDKTAEKNGELHAHGQPSSTHNRKTSTATISTPLTPLAGAVDSPFLKDAGTPSSGEEGSMRSLRLSDDDSILDDSVSQALASSGDENEELEDEESQGEEDLSMETEMEAPELVMPRIIMPKRRPFTARGRGMGKLKVLVAGGQGSGKTSLIRSIVQVCDDIVHVDPLATSSSTTLPPLGSAQNRSRRRSSGNCVEHISEVHASTRAYPTWWSEMEESRLLRRRKSMGDTVLERNLCFIDTPGYRGESELIGLDPQGRIDLVVRYIEGLMHRNASIVGLSEGDLLSILSGNGGVQVDVVLYLFSAENLPNDLGYFRQLSKLTNAIPLISKADLLSVDEITELKIQILQGLQDSSSRSFLFGRTTLEATNAARSFATQYPESNPSSSVGIITTPTSSSNPLSPPASPNSFPPAIAPFTVSSLPGPDTDTIDASILMSPDYTAPPLASELTSLVTQLFDPENISWLRHTAARKFIVWRRDRLASGLDIGGGGDSLFMGIGATPASNVSRTSSTAPPLSSPTLTSRLGNDDASSFLSSPSISPSAVLVSRTPISHASLPLTTHPNSAISSPALGPIGGGSDAGSGLGIGATSYALARLQDHTLREERLAQVRLAKWAEDLQKSVRIERERFEELMRGERTRWLLERVGEEVGDGSDGDESAGKKTAGRAGAAGWAKALLLHGCSGYGEGEDDGEKQLARWARKRNHSSRKTATSISKSGENVGRRFRDPRDPLGLFEEGSGVSIAVRILGGVGLGVLGAVVMAVVRGGGSEGGLAGWMESAYGLGERVVAWGWSGC</sequence>
<feature type="compositionally biased region" description="Low complexity" evidence="2">
    <location>
        <begin position="664"/>
        <end position="681"/>
    </location>
</feature>
<dbReference type="OrthoDB" id="4150765at2759"/>
<keyword evidence="5" id="KW-1185">Reference proteome</keyword>
<feature type="compositionally biased region" description="Acidic residues" evidence="2">
    <location>
        <begin position="244"/>
        <end position="263"/>
    </location>
</feature>
<reference evidence="4" key="1">
    <citation type="journal article" date="2020" name="Stud. Mycol.">
        <title>101 Dothideomycetes genomes: a test case for predicting lifestyles and emergence of pathogens.</title>
        <authorList>
            <person name="Haridas S."/>
            <person name="Albert R."/>
            <person name="Binder M."/>
            <person name="Bloem J."/>
            <person name="Labutti K."/>
            <person name="Salamov A."/>
            <person name="Andreopoulos B."/>
            <person name="Baker S."/>
            <person name="Barry K."/>
            <person name="Bills G."/>
            <person name="Bluhm B."/>
            <person name="Cannon C."/>
            <person name="Castanera R."/>
            <person name="Culley D."/>
            <person name="Daum C."/>
            <person name="Ezra D."/>
            <person name="Gonzalez J."/>
            <person name="Henrissat B."/>
            <person name="Kuo A."/>
            <person name="Liang C."/>
            <person name="Lipzen A."/>
            <person name="Lutzoni F."/>
            <person name="Magnuson J."/>
            <person name="Mondo S."/>
            <person name="Nolan M."/>
            <person name="Ohm R."/>
            <person name="Pangilinan J."/>
            <person name="Park H.-J."/>
            <person name="Ramirez L."/>
            <person name="Alfaro M."/>
            <person name="Sun H."/>
            <person name="Tritt A."/>
            <person name="Yoshinaga Y."/>
            <person name="Zwiers L.-H."/>
            <person name="Turgeon B."/>
            <person name="Goodwin S."/>
            <person name="Spatafora J."/>
            <person name="Crous P."/>
            <person name="Grigoriev I."/>
        </authorList>
    </citation>
    <scope>NUCLEOTIDE SEQUENCE</scope>
    <source>
        <strain evidence="4">CBS 113979</strain>
    </source>
</reference>
<feature type="compositionally biased region" description="Basic and acidic residues" evidence="2">
    <location>
        <begin position="162"/>
        <end position="172"/>
    </location>
</feature>
<feature type="compositionally biased region" description="Polar residues" evidence="2">
    <location>
        <begin position="18"/>
        <end position="27"/>
    </location>
</feature>
<dbReference type="SUPFAM" id="SSF52540">
    <property type="entry name" value="P-loop containing nucleoside triphosphate hydrolases"/>
    <property type="match status" value="1"/>
</dbReference>
<feature type="compositionally biased region" description="Low complexity" evidence="2">
    <location>
        <begin position="38"/>
        <end position="47"/>
    </location>
</feature>
<dbReference type="GO" id="GO:0005525">
    <property type="term" value="F:GTP binding"/>
    <property type="evidence" value="ECO:0007669"/>
    <property type="project" value="UniProtKB-KW"/>
</dbReference>
<feature type="compositionally biased region" description="Polar residues" evidence="2">
    <location>
        <begin position="534"/>
        <end position="546"/>
    </location>
</feature>
<feature type="compositionally biased region" description="Basic residues" evidence="2">
    <location>
        <begin position="855"/>
        <end position="864"/>
    </location>
</feature>
<feature type="compositionally biased region" description="Low complexity" evidence="2">
    <location>
        <begin position="547"/>
        <end position="557"/>
    </location>
</feature>
<comment type="similarity">
    <text evidence="1">Belongs to the TRAFAC class TrmE-Era-EngA-EngB-Septin-like GTPase superfamily. Septin GTPase family.</text>
</comment>
<accession>A0A6G1HFX6</accession>
<feature type="domain" description="Septin-type G" evidence="3">
    <location>
        <begin position="290"/>
        <end position="640"/>
    </location>
</feature>
<feature type="region of interest" description="Disordered" evidence="2">
    <location>
        <begin position="330"/>
        <end position="352"/>
    </location>
</feature>
<keyword evidence="1" id="KW-0342">GTP-binding</keyword>
<name>A0A6G1HFX6_9PEZI</name>